<sequence length="150" mass="16810">MIGNICAPALLYVVFSLTQIVIDIFKNMYNTAFFKFIVMIIFTVVLNAFCNRGLGIISWFIVFVPFIMMTVITTILLFVFGLSPSTGNLNYQVDYPNAEQNKNVVVVTKNGVNQPYENKQEVAPGSYTTADSYDPNNYNSGTPSDINNYN</sequence>
<feature type="transmembrane region" description="Helical" evidence="2">
    <location>
        <begin position="32"/>
        <end position="50"/>
    </location>
</feature>
<name>A0A6C0CS35_9ZZZZ</name>
<feature type="transmembrane region" description="Helical" evidence="2">
    <location>
        <begin position="56"/>
        <end position="82"/>
    </location>
</feature>
<evidence type="ECO:0000256" key="1">
    <source>
        <dbReference type="SAM" id="MobiDB-lite"/>
    </source>
</evidence>
<dbReference type="AlphaFoldDB" id="A0A6C0CS35"/>
<organism evidence="3">
    <name type="scientific">viral metagenome</name>
    <dbReference type="NCBI Taxonomy" id="1070528"/>
    <lineage>
        <taxon>unclassified sequences</taxon>
        <taxon>metagenomes</taxon>
        <taxon>organismal metagenomes</taxon>
    </lineage>
</organism>
<feature type="compositionally biased region" description="Polar residues" evidence="1">
    <location>
        <begin position="126"/>
        <end position="150"/>
    </location>
</feature>
<accession>A0A6C0CS35</accession>
<keyword evidence="2" id="KW-0812">Transmembrane</keyword>
<proteinExistence type="predicted"/>
<keyword evidence="2" id="KW-0472">Membrane</keyword>
<evidence type="ECO:0000313" key="3">
    <source>
        <dbReference type="EMBL" id="QHT06504.1"/>
    </source>
</evidence>
<feature type="region of interest" description="Disordered" evidence="1">
    <location>
        <begin position="125"/>
        <end position="150"/>
    </location>
</feature>
<keyword evidence="2" id="KW-1133">Transmembrane helix</keyword>
<feature type="transmembrane region" description="Helical" evidence="2">
    <location>
        <begin position="6"/>
        <end position="25"/>
    </location>
</feature>
<reference evidence="3" key="1">
    <citation type="journal article" date="2020" name="Nature">
        <title>Giant virus diversity and host interactions through global metagenomics.</title>
        <authorList>
            <person name="Schulz F."/>
            <person name="Roux S."/>
            <person name="Paez-Espino D."/>
            <person name="Jungbluth S."/>
            <person name="Walsh D.A."/>
            <person name="Denef V.J."/>
            <person name="McMahon K.D."/>
            <person name="Konstantinidis K.T."/>
            <person name="Eloe-Fadrosh E.A."/>
            <person name="Kyrpides N.C."/>
            <person name="Woyke T."/>
        </authorList>
    </citation>
    <scope>NUCLEOTIDE SEQUENCE</scope>
    <source>
        <strain evidence="3">GVMAG-M-3300021425-30</strain>
    </source>
</reference>
<evidence type="ECO:0000256" key="2">
    <source>
        <dbReference type="SAM" id="Phobius"/>
    </source>
</evidence>
<dbReference type="EMBL" id="MN739469">
    <property type="protein sequence ID" value="QHT06504.1"/>
    <property type="molecule type" value="Genomic_DNA"/>
</dbReference>
<protein>
    <submittedName>
        <fullName evidence="3">Uncharacterized protein</fullName>
    </submittedName>
</protein>